<dbReference type="InterPro" id="IPR038138">
    <property type="entry name" value="PPS/PS_sf"/>
</dbReference>
<evidence type="ECO:0000256" key="4">
    <source>
        <dbReference type="ARBA" id="ARBA00022993"/>
    </source>
</evidence>
<feature type="binding site" evidence="5">
    <location>
        <position position="16"/>
    </location>
    <ligand>
        <name>ATP</name>
        <dbReference type="ChEBI" id="CHEBI:30616"/>
    </ligand>
</feature>
<dbReference type="AlphaFoldDB" id="A0A150JBV0"/>
<gene>
    <name evidence="6" type="ORF">AMQ74_00039</name>
</gene>
<dbReference type="GO" id="GO:0016881">
    <property type="term" value="F:acid-amino acid ligase activity"/>
    <property type="evidence" value="ECO:0007669"/>
    <property type="project" value="UniProtKB-UniRule"/>
</dbReference>
<comment type="caution">
    <text evidence="6">The sequence shown here is derived from an EMBL/GenBank/DDBJ whole genome shotgun (WGS) entry which is preliminary data.</text>
</comment>
<dbReference type="UniPathway" id="UPA00241"/>
<feature type="binding site" evidence="5">
    <location>
        <begin position="181"/>
        <end position="183"/>
    </location>
    <ligand>
        <name>ATP</name>
        <dbReference type="ChEBI" id="CHEBI:30616"/>
    </ligand>
</feature>
<evidence type="ECO:0000313" key="6">
    <source>
        <dbReference type="EMBL" id="KYC54434.1"/>
    </source>
</evidence>
<keyword evidence="2 5" id="KW-0547">Nucleotide-binding</keyword>
<comment type="subunit">
    <text evidence="5">Homodimer.</text>
</comment>
<feature type="binding site" evidence="5">
    <location>
        <begin position="199"/>
        <end position="200"/>
    </location>
    <ligand>
        <name>ATP</name>
        <dbReference type="ChEBI" id="CHEBI:30616"/>
    </ligand>
</feature>
<dbReference type="PATRIC" id="fig|1705564.3.peg.40"/>
<dbReference type="InterPro" id="IPR002855">
    <property type="entry name" value="PPS/PS"/>
</dbReference>
<dbReference type="PANTHER" id="PTHR40695:SF1">
    <property type="entry name" value="4-PHOSPHOPANTOATE--BETA-ALANINE LIGASE"/>
    <property type="match status" value="1"/>
</dbReference>
<comment type="catalytic activity">
    <reaction evidence="5">
        <text>(R)-4-phosphopantoate + beta-alanine + ATP = (R)-4'-phosphopantothenate + AMP + diphosphate + H(+)</text>
        <dbReference type="Rhea" id="RHEA:27930"/>
        <dbReference type="ChEBI" id="CHEBI:10986"/>
        <dbReference type="ChEBI" id="CHEBI:15378"/>
        <dbReference type="ChEBI" id="CHEBI:30616"/>
        <dbReference type="ChEBI" id="CHEBI:33019"/>
        <dbReference type="ChEBI" id="CHEBI:57966"/>
        <dbReference type="ChEBI" id="CHEBI:61294"/>
        <dbReference type="ChEBI" id="CHEBI:456215"/>
        <dbReference type="EC" id="6.3.2.36"/>
    </reaction>
</comment>
<dbReference type="PIRSF" id="PIRSF004853">
    <property type="entry name" value="UCP004853"/>
    <property type="match status" value="1"/>
</dbReference>
<evidence type="ECO:0000313" key="7">
    <source>
        <dbReference type="Proteomes" id="UP000075578"/>
    </source>
</evidence>
<reference evidence="6 7" key="1">
    <citation type="journal article" date="2016" name="ISME J.">
        <title>Chasing the elusive Euryarchaeota class WSA2: genomes reveal a uniquely fastidious methyl-reducing methanogen.</title>
        <authorList>
            <person name="Nobu M.K."/>
            <person name="Narihiro T."/>
            <person name="Kuroda K."/>
            <person name="Mei R."/>
            <person name="Liu W.T."/>
        </authorList>
    </citation>
    <scope>NUCLEOTIDE SEQUENCE [LARGE SCALE GENOMIC DNA]</scope>
    <source>
        <strain evidence="6">U1lsi0528_Bin089</strain>
    </source>
</reference>
<dbReference type="EC" id="6.3.2.36" evidence="5"/>
<keyword evidence="4 5" id="KW-0173">Coenzyme A biosynthesis</keyword>
<sequence length="253" mass="28392">MDIPKTHPRYESLIMREQVKTCLKEGIIAEVGMAAHGRGEAFDYFLGEKTTETAQRAIKAAAILLCHAKNPVVSVNGNVACLVPDEIVELSELVPLKIEINLFYRTLERELKIKEKLQSKGAKNVLGVGENASEYIPGLNSMRGKVSREGIFTADVVLVPLEDGDRTIALKNMGKKVISIDLNPISRTSLYSDITIVDNVKRVLPRLIEEIKIFKSSNKKKELVFDNKENLRESIRIMRENLLYSENKLIKGD</sequence>
<evidence type="ECO:0000256" key="1">
    <source>
        <dbReference type="ARBA" id="ARBA00022598"/>
    </source>
</evidence>
<feature type="binding site" evidence="5">
    <location>
        <position position="38"/>
    </location>
    <ligand>
        <name>ATP</name>
        <dbReference type="ChEBI" id="CHEBI:30616"/>
    </ligand>
</feature>
<dbReference type="Pfam" id="PF02006">
    <property type="entry name" value="PPS_PS"/>
    <property type="match status" value="1"/>
</dbReference>
<evidence type="ECO:0000256" key="3">
    <source>
        <dbReference type="ARBA" id="ARBA00022840"/>
    </source>
</evidence>
<organism evidence="6 7">
    <name type="scientific">Candidatus Methanofastidiosum methylothiophilum</name>
    <dbReference type="NCBI Taxonomy" id="1705564"/>
    <lineage>
        <taxon>Archaea</taxon>
        <taxon>Methanobacteriati</taxon>
        <taxon>Methanobacteriota</taxon>
        <taxon>Stenosarchaea group</taxon>
        <taxon>Candidatus Methanofastidiosia</taxon>
        <taxon>Candidatus Methanofastidiosales</taxon>
        <taxon>Candidatus Methanofastidiosaceae</taxon>
        <taxon>Candidatus Methanofastidiosum</taxon>
    </lineage>
</organism>
<proteinExistence type="inferred from homology"/>
<evidence type="ECO:0000256" key="2">
    <source>
        <dbReference type="ARBA" id="ARBA00022741"/>
    </source>
</evidence>
<dbReference type="HAMAP" id="MF_02224">
    <property type="entry name" value="PPS"/>
    <property type="match status" value="1"/>
</dbReference>
<feature type="binding site" evidence="5">
    <location>
        <begin position="187"/>
        <end position="188"/>
    </location>
    <ligand>
        <name>ATP</name>
        <dbReference type="ChEBI" id="CHEBI:30616"/>
    </ligand>
</feature>
<dbReference type="NCBIfam" id="NF010324">
    <property type="entry name" value="PRK13761.1"/>
    <property type="match status" value="1"/>
</dbReference>
<name>A0A150JBV0_9EURY</name>
<dbReference type="GO" id="GO:0015937">
    <property type="term" value="P:coenzyme A biosynthetic process"/>
    <property type="evidence" value="ECO:0007669"/>
    <property type="project" value="UniProtKB-UniRule"/>
</dbReference>
<keyword evidence="3 5" id="KW-0067">ATP-binding</keyword>
<dbReference type="Proteomes" id="UP000075578">
    <property type="component" value="Unassembled WGS sequence"/>
</dbReference>
<accession>A0A150JBV0</accession>
<dbReference type="PANTHER" id="PTHR40695">
    <property type="entry name" value="4-PHOSPHOPANTOATE--BETA-ALANINE LIGASE"/>
    <property type="match status" value="1"/>
</dbReference>
<protein>
    <recommendedName>
        <fullName evidence="5">4-phosphopantoate--beta-alanine ligase</fullName>
        <ecNumber evidence="5">6.3.2.36</ecNumber>
    </recommendedName>
    <alternativeName>
        <fullName evidence="5">Phosphopantothenate synthetase</fullName>
        <shortName evidence="5">PPS</shortName>
    </alternativeName>
</protein>
<dbReference type="Gene3D" id="3.40.50.12640">
    <property type="entry name" value="Phosphopantoate/pantothenate synthetase"/>
    <property type="match status" value="1"/>
</dbReference>
<comment type="similarity">
    <text evidence="5">Belongs to the archaeal phosphopantothenate synthetase family.</text>
</comment>
<evidence type="ECO:0000256" key="5">
    <source>
        <dbReference type="HAMAP-Rule" id="MF_02224"/>
    </source>
</evidence>
<comment type="pathway">
    <text evidence="5">Cofactor biosynthesis; coenzyme A biosynthesis.</text>
</comment>
<dbReference type="EMBL" id="LNGD01000001">
    <property type="protein sequence ID" value="KYC54434.1"/>
    <property type="molecule type" value="Genomic_DNA"/>
</dbReference>
<dbReference type="NCBIfam" id="NF041123">
    <property type="entry name" value="phpantohe_syn_Arch"/>
    <property type="match status" value="1"/>
</dbReference>
<keyword evidence="1 5" id="KW-0436">Ligase</keyword>
<comment type="function">
    <text evidence="5">Catalyzes the condensation of (R)-4-phosphopantoate and beta-alanine to 4'-phosphopantothenate in the CoA biosynthesis pathway.</text>
</comment>
<dbReference type="GO" id="GO:0005524">
    <property type="term" value="F:ATP binding"/>
    <property type="evidence" value="ECO:0007669"/>
    <property type="project" value="UniProtKB-KW"/>
</dbReference>